<gene>
    <name evidence="2" type="ORF">SAMN04488524_0942</name>
</gene>
<reference evidence="3" key="1">
    <citation type="submission" date="2017-04" db="EMBL/GenBank/DDBJ databases">
        <authorList>
            <person name="Varghese N."/>
            <person name="Submissions S."/>
        </authorList>
    </citation>
    <scope>NUCLEOTIDE SEQUENCE [LARGE SCALE GENOMIC DNA]</scope>
    <source>
        <strain evidence="3">DSM 12126</strain>
    </source>
</reference>
<organism evidence="2 3">
    <name type="scientific">Pedobacter africanus</name>
    <dbReference type="NCBI Taxonomy" id="151894"/>
    <lineage>
        <taxon>Bacteria</taxon>
        <taxon>Pseudomonadati</taxon>
        <taxon>Bacteroidota</taxon>
        <taxon>Sphingobacteriia</taxon>
        <taxon>Sphingobacteriales</taxon>
        <taxon>Sphingobacteriaceae</taxon>
        <taxon>Pedobacter</taxon>
    </lineage>
</organism>
<dbReference type="STRING" id="151894.SAMN04488524_0942"/>
<feature type="compositionally biased region" description="Basic and acidic residues" evidence="1">
    <location>
        <begin position="1"/>
        <end position="11"/>
    </location>
</feature>
<evidence type="ECO:0008006" key="4">
    <source>
        <dbReference type="Google" id="ProtNLM"/>
    </source>
</evidence>
<proteinExistence type="predicted"/>
<dbReference type="RefSeq" id="WP_084237233.1">
    <property type="nucleotide sequence ID" value="NZ_FWXT01000001.1"/>
</dbReference>
<dbReference type="EMBL" id="FWXT01000001">
    <property type="protein sequence ID" value="SMC51210.1"/>
    <property type="molecule type" value="Genomic_DNA"/>
</dbReference>
<feature type="compositionally biased region" description="Basic and acidic residues" evidence="1">
    <location>
        <begin position="21"/>
        <end position="56"/>
    </location>
</feature>
<dbReference type="OrthoDB" id="772674at2"/>
<evidence type="ECO:0000313" key="2">
    <source>
        <dbReference type="EMBL" id="SMC51210.1"/>
    </source>
</evidence>
<dbReference type="Proteomes" id="UP000192756">
    <property type="component" value="Unassembled WGS sequence"/>
</dbReference>
<feature type="region of interest" description="Disordered" evidence="1">
    <location>
        <begin position="1"/>
        <end position="70"/>
    </location>
</feature>
<protein>
    <recommendedName>
        <fullName evidence="4">DUF4025 domain-containing protein</fullName>
    </recommendedName>
</protein>
<evidence type="ECO:0000313" key="3">
    <source>
        <dbReference type="Proteomes" id="UP000192756"/>
    </source>
</evidence>
<dbReference type="AlphaFoldDB" id="A0A1W1ZRP9"/>
<accession>A0A1W1ZRP9</accession>
<evidence type="ECO:0000256" key="1">
    <source>
        <dbReference type="SAM" id="MobiDB-lite"/>
    </source>
</evidence>
<sequence length="70" mass="8062">MKKPKAAENRPENATLLKKHEHPDGIDNWNDRLDQNLETEHEGNELADEHARDYSEKYGSGDQSDENKDS</sequence>
<keyword evidence="3" id="KW-1185">Reference proteome</keyword>
<name>A0A1W1ZRP9_9SPHI</name>